<dbReference type="AlphaFoldDB" id="A0A3A1YME3"/>
<evidence type="ECO:0008006" key="3">
    <source>
        <dbReference type="Google" id="ProtNLM"/>
    </source>
</evidence>
<sequence>MLQIRRFFKGLSGKASRQDWKEFSSNAGQFRLGFSHSFSNRFFERFSKSFSKKFSKRSSTSFGKSFSNSFCKSFSRYLLLSVGLVVGNIGGLSTQATASIDNYMRQYVLINSTSPAHIQAIDRGVYYGGNIALRNQLMTLQLVNFDAPYINAGCGGLDLYGGSLSFINKEQFTLLMKSVASNAVGYSFNLALTHVCPTCSQVVESLQQKIQALNQYLGNSCALAQGIVNDTVSALTNTKNNKISLLANMKGLGDTFSTFSSDKVSQKQQLTQDPIVKEKLYGNVVYKALQKAFGSKYPNEYYQEIMSLTGTVVSSPGTGKSNETDKVQVYAGDLMSLRGLITGSKLSRYTCVKGDCQEMKVTTVTREPLAKKLKSLYLGAAVDTEGNAALYGKGLIGIYETNQGSLTASQKKELLMVGEGINAQIRNLAIRSPDAARNYVNFAAEYIALKYAAREVEQAFRLVGVALQHVVEDDTLGMVKRLVEHNNLKYLQYIDTEMSKLNELQVLNYYNQLYSALDPLQGQLKGK</sequence>
<name>A0A3A1YME3_9GAMM</name>
<dbReference type="EMBL" id="NRJG01000060">
    <property type="protein sequence ID" value="RIY38626.1"/>
    <property type="molecule type" value="Genomic_DNA"/>
</dbReference>
<comment type="caution">
    <text evidence="1">The sequence shown here is derived from an EMBL/GenBank/DDBJ whole genome shotgun (WGS) entry which is preliminary data.</text>
</comment>
<accession>A0A3A1YME3</accession>
<dbReference type="Pfam" id="PF06122">
    <property type="entry name" value="TraH"/>
    <property type="match status" value="1"/>
</dbReference>
<gene>
    <name evidence="1" type="ORF">CKF58_03740</name>
</gene>
<evidence type="ECO:0000313" key="2">
    <source>
        <dbReference type="Proteomes" id="UP000265916"/>
    </source>
</evidence>
<organism evidence="1 2">
    <name type="scientific">Psittacicella hinzii</name>
    <dbReference type="NCBI Taxonomy" id="2028575"/>
    <lineage>
        <taxon>Bacteria</taxon>
        <taxon>Pseudomonadati</taxon>
        <taxon>Pseudomonadota</taxon>
        <taxon>Gammaproteobacteria</taxon>
        <taxon>Pasteurellales</taxon>
        <taxon>Psittacicellaceae</taxon>
        <taxon>Psittacicella</taxon>
    </lineage>
</organism>
<protein>
    <recommendedName>
        <fullName evidence="3">Conjugative relaxosome accessory transposon protein</fullName>
    </recommendedName>
</protein>
<dbReference type="InterPro" id="IPR010927">
    <property type="entry name" value="T4SS_TraH"/>
</dbReference>
<keyword evidence="2" id="KW-1185">Reference proteome</keyword>
<proteinExistence type="predicted"/>
<reference evidence="1 2" key="1">
    <citation type="submission" date="2017-08" db="EMBL/GenBank/DDBJ databases">
        <title>Reclassification of Bisgaard taxon 37 and 44.</title>
        <authorList>
            <person name="Christensen H."/>
        </authorList>
    </citation>
    <scope>NUCLEOTIDE SEQUENCE [LARGE SCALE GENOMIC DNA]</scope>
    <source>
        <strain evidence="1 2">111</strain>
    </source>
</reference>
<dbReference type="OrthoDB" id="9797479at2"/>
<evidence type="ECO:0000313" key="1">
    <source>
        <dbReference type="EMBL" id="RIY38626.1"/>
    </source>
</evidence>
<dbReference type="Proteomes" id="UP000265916">
    <property type="component" value="Unassembled WGS sequence"/>
</dbReference>